<sequence length="389" mass="43215">PRRPLEGGALLVTTASAIPVSLDDPVNVAILAVSEDKLEGFQRDPLGEISQRSGIGLDVVVKRIRALLQAGTVRRVRQTLLSTNLAQGALVAWQVPSDRLQAAFDFMFQQDPFSGHVVIRTTDAATPGSTYKLWTTLKVPQGYSMEKHADYLAAQVGAESYRLMPAKALFVLGVGHTRRRGMEPGSKSDSLAEVTYTEVIELSELEWQALIAMKREFSPEEIVPDIWQSRAQEADLSLSTFYEVAESLSQRKAIGRFSTFLEHVKPVADGQRVTRYNVLFHWAVPPGREVEAGREVGRHHILTHCYWREAGEGFPNVNLMAVAHGTDKARLLQHKAAIDAHLKSVGIPVSYTNVFWGGRSEIKPSEISPFLYREWCERAGLDPESMRAT</sequence>
<accession>A0A0F9D8S5</accession>
<feature type="domain" description="Siroheme decarboxylase AsnC-like ligand binding" evidence="1">
    <location>
        <begin position="88"/>
        <end position="170"/>
    </location>
</feature>
<feature type="domain" description="Siroheme decarboxylase AsnC-like ligand binding" evidence="1">
    <location>
        <begin position="276"/>
        <end position="342"/>
    </location>
</feature>
<feature type="non-terminal residue" evidence="2">
    <location>
        <position position="1"/>
    </location>
</feature>
<dbReference type="AlphaFoldDB" id="A0A0F9D8S5"/>
<dbReference type="Pfam" id="PF17805">
    <property type="entry name" value="AsnC_trans_reg2"/>
    <property type="match status" value="2"/>
</dbReference>
<dbReference type="EMBL" id="LAZR01029942">
    <property type="protein sequence ID" value="KKL58098.1"/>
    <property type="molecule type" value="Genomic_DNA"/>
</dbReference>
<protein>
    <recommendedName>
        <fullName evidence="1">Siroheme decarboxylase AsnC-like ligand binding domain-containing protein</fullName>
    </recommendedName>
</protein>
<organism evidence="2">
    <name type="scientific">marine sediment metagenome</name>
    <dbReference type="NCBI Taxonomy" id="412755"/>
    <lineage>
        <taxon>unclassified sequences</taxon>
        <taxon>metagenomes</taxon>
        <taxon>ecological metagenomes</taxon>
    </lineage>
</organism>
<reference evidence="2" key="1">
    <citation type="journal article" date="2015" name="Nature">
        <title>Complex archaea that bridge the gap between prokaryotes and eukaryotes.</title>
        <authorList>
            <person name="Spang A."/>
            <person name="Saw J.H."/>
            <person name="Jorgensen S.L."/>
            <person name="Zaremba-Niedzwiedzka K."/>
            <person name="Martijn J."/>
            <person name="Lind A.E."/>
            <person name="van Eijk R."/>
            <person name="Schleper C."/>
            <person name="Guy L."/>
            <person name="Ettema T.J."/>
        </authorList>
    </citation>
    <scope>NUCLEOTIDE SEQUENCE</scope>
</reference>
<evidence type="ECO:0000313" key="2">
    <source>
        <dbReference type="EMBL" id="KKL58098.1"/>
    </source>
</evidence>
<gene>
    <name evidence="2" type="ORF">LCGC14_2228810</name>
</gene>
<comment type="caution">
    <text evidence="2">The sequence shown here is derived from an EMBL/GenBank/DDBJ whole genome shotgun (WGS) entry which is preliminary data.</text>
</comment>
<evidence type="ECO:0000259" key="1">
    <source>
        <dbReference type="Pfam" id="PF17805"/>
    </source>
</evidence>
<dbReference type="Gene3D" id="3.30.70.3460">
    <property type="match status" value="1"/>
</dbReference>
<dbReference type="InterPro" id="IPR040523">
    <property type="entry name" value="AsnC_trans_reg2"/>
</dbReference>
<proteinExistence type="predicted"/>
<name>A0A0F9D8S5_9ZZZZ</name>